<gene>
    <name evidence="1" type="ORF">PC113_g17704</name>
    <name evidence="2" type="ORF">PC115_g17079</name>
    <name evidence="3" type="ORF">PC117_g12684</name>
    <name evidence="4" type="ORF">PC129_g16261</name>
</gene>
<dbReference type="Proteomes" id="UP000735874">
    <property type="component" value="Unassembled WGS sequence"/>
</dbReference>
<evidence type="ECO:0000313" key="5">
    <source>
        <dbReference type="Proteomes" id="UP000735874"/>
    </source>
</evidence>
<name>A0A8T0YS95_9STRA</name>
<protein>
    <submittedName>
        <fullName evidence="1">Uncharacterized protein</fullName>
    </submittedName>
</protein>
<organism evidence="1 5">
    <name type="scientific">Phytophthora cactorum</name>
    <dbReference type="NCBI Taxonomy" id="29920"/>
    <lineage>
        <taxon>Eukaryota</taxon>
        <taxon>Sar</taxon>
        <taxon>Stramenopiles</taxon>
        <taxon>Oomycota</taxon>
        <taxon>Peronosporomycetes</taxon>
        <taxon>Peronosporales</taxon>
        <taxon>Peronosporaceae</taxon>
        <taxon>Phytophthora</taxon>
    </lineage>
</organism>
<dbReference type="AlphaFoldDB" id="A0A8T0YS95"/>
<dbReference type="EMBL" id="RCMV01000799">
    <property type="protein sequence ID" value="KAG3212779.1"/>
    <property type="molecule type" value="Genomic_DNA"/>
</dbReference>
<evidence type="ECO:0000313" key="3">
    <source>
        <dbReference type="EMBL" id="KAG2934321.1"/>
    </source>
</evidence>
<dbReference type="Proteomes" id="UP000736787">
    <property type="component" value="Unassembled WGS sequence"/>
</dbReference>
<proteinExistence type="predicted"/>
<dbReference type="Proteomes" id="UP000760860">
    <property type="component" value="Unassembled WGS sequence"/>
</dbReference>
<sequence>MVMGRSPEVAAVAFIAAFSSKSNDNSIVPQR</sequence>
<evidence type="ECO:0000313" key="1">
    <source>
        <dbReference type="EMBL" id="KAG2847676.1"/>
    </source>
</evidence>
<reference evidence="1" key="1">
    <citation type="submission" date="2018-10" db="EMBL/GenBank/DDBJ databases">
        <title>Effector identification in a new, highly contiguous assembly of the strawberry crown rot pathogen Phytophthora cactorum.</title>
        <authorList>
            <person name="Armitage A.D."/>
            <person name="Nellist C.F."/>
            <person name="Bates H."/>
            <person name="Vickerstaff R.J."/>
            <person name="Harrison R.J."/>
        </authorList>
    </citation>
    <scope>NUCLEOTIDE SEQUENCE</scope>
    <source>
        <strain evidence="1">15-7</strain>
        <strain evidence="2">4032</strain>
        <strain evidence="3">4040</strain>
        <strain evidence="4">P421</strain>
    </source>
</reference>
<dbReference type="EMBL" id="RCMG01000782">
    <property type="protein sequence ID" value="KAG2847676.1"/>
    <property type="molecule type" value="Genomic_DNA"/>
</dbReference>
<accession>A0A8T0YS95</accession>
<evidence type="ECO:0000313" key="4">
    <source>
        <dbReference type="EMBL" id="KAG3212779.1"/>
    </source>
</evidence>
<evidence type="ECO:0000313" key="2">
    <source>
        <dbReference type="EMBL" id="KAG2897711.1"/>
    </source>
</evidence>
<dbReference type="Proteomes" id="UP000774804">
    <property type="component" value="Unassembled WGS sequence"/>
</dbReference>
<dbReference type="EMBL" id="RCMK01000354">
    <property type="protein sequence ID" value="KAG2934321.1"/>
    <property type="molecule type" value="Genomic_DNA"/>
</dbReference>
<comment type="caution">
    <text evidence="1">The sequence shown here is derived from an EMBL/GenBank/DDBJ whole genome shotgun (WGS) entry which is preliminary data.</text>
</comment>
<dbReference type="EMBL" id="RCMI01000787">
    <property type="protein sequence ID" value="KAG2897711.1"/>
    <property type="molecule type" value="Genomic_DNA"/>
</dbReference>